<dbReference type="PANTHER" id="PTHR36766:SF42">
    <property type="entry name" value="NB-ARC DOMAIN DISEASE RESISTANCE PROTEIN"/>
    <property type="match status" value="1"/>
</dbReference>
<dbReference type="Gene3D" id="3.80.10.10">
    <property type="entry name" value="Ribonuclease Inhibitor"/>
    <property type="match status" value="1"/>
</dbReference>
<dbReference type="Pfam" id="PF13855">
    <property type="entry name" value="LRR_8"/>
    <property type="match status" value="1"/>
</dbReference>
<evidence type="ECO:0000256" key="1">
    <source>
        <dbReference type="ARBA" id="ARBA00022821"/>
    </source>
</evidence>
<dbReference type="PANTHER" id="PTHR36766">
    <property type="entry name" value="PLANT BROAD-SPECTRUM MILDEW RESISTANCE PROTEIN RPW8"/>
    <property type="match status" value="1"/>
</dbReference>
<reference evidence="2" key="1">
    <citation type="submission" date="2015-12" db="EMBL/GenBank/DDBJ databases">
        <title>Gene expression during late stages of embryo sac development: a critical building block for successful pollen-pistil interactions.</title>
        <authorList>
            <person name="Liu Y."/>
            <person name="Joly V."/>
            <person name="Sabar M."/>
            <person name="Matton D.P."/>
        </authorList>
    </citation>
    <scope>NUCLEOTIDE SEQUENCE</scope>
</reference>
<dbReference type="EMBL" id="GEDG01022535">
    <property type="protein sequence ID" value="JAP17428.1"/>
    <property type="molecule type" value="Transcribed_RNA"/>
</dbReference>
<proteinExistence type="predicted"/>
<name>A0A0V0HAV4_SOLCH</name>
<dbReference type="GO" id="GO:0006952">
    <property type="term" value="P:defense response"/>
    <property type="evidence" value="ECO:0007669"/>
    <property type="project" value="UniProtKB-KW"/>
</dbReference>
<protein>
    <submittedName>
        <fullName evidence="2">Putative ovule protein</fullName>
    </submittedName>
</protein>
<dbReference type="InterPro" id="IPR001611">
    <property type="entry name" value="Leu-rich_rpt"/>
</dbReference>
<keyword evidence="1" id="KW-0611">Plant defense</keyword>
<evidence type="ECO:0000313" key="2">
    <source>
        <dbReference type="EMBL" id="JAP17428.1"/>
    </source>
</evidence>
<accession>A0A0V0HAV4</accession>
<dbReference type="SUPFAM" id="SSF52047">
    <property type="entry name" value="RNI-like"/>
    <property type="match status" value="1"/>
</dbReference>
<organism evidence="2">
    <name type="scientific">Solanum chacoense</name>
    <name type="common">Chaco potato</name>
    <dbReference type="NCBI Taxonomy" id="4108"/>
    <lineage>
        <taxon>Eukaryota</taxon>
        <taxon>Viridiplantae</taxon>
        <taxon>Streptophyta</taxon>
        <taxon>Embryophyta</taxon>
        <taxon>Tracheophyta</taxon>
        <taxon>Spermatophyta</taxon>
        <taxon>Magnoliopsida</taxon>
        <taxon>eudicotyledons</taxon>
        <taxon>Gunneridae</taxon>
        <taxon>Pentapetalae</taxon>
        <taxon>asterids</taxon>
        <taxon>lamiids</taxon>
        <taxon>Solanales</taxon>
        <taxon>Solanaceae</taxon>
        <taxon>Solanoideae</taxon>
        <taxon>Solaneae</taxon>
        <taxon>Solanum</taxon>
    </lineage>
</organism>
<dbReference type="InterPro" id="IPR032675">
    <property type="entry name" value="LRR_dom_sf"/>
</dbReference>
<dbReference type="AlphaFoldDB" id="A0A0V0HAV4"/>
<sequence length="111" mass="12342">MFKNLANLKDFTISEFKNLKKLPTSLATVNALKSLKIECCGALESLPEEGLEGLTSLTELSLQYCEMLKYLPEGLQHLTALTSLTVEGCPEVEKRCEKGIGEDWHKIDSHS</sequence>